<dbReference type="AlphaFoldDB" id="A0A4Y2JPA0"/>
<dbReference type="EMBL" id="BGPR01003771">
    <property type="protein sequence ID" value="GBM92203.1"/>
    <property type="molecule type" value="Genomic_DNA"/>
</dbReference>
<proteinExistence type="predicted"/>
<dbReference type="Proteomes" id="UP000499080">
    <property type="component" value="Unassembled WGS sequence"/>
</dbReference>
<organism evidence="1 2">
    <name type="scientific">Araneus ventricosus</name>
    <name type="common">Orbweaver spider</name>
    <name type="synonym">Epeira ventricosa</name>
    <dbReference type="NCBI Taxonomy" id="182803"/>
    <lineage>
        <taxon>Eukaryota</taxon>
        <taxon>Metazoa</taxon>
        <taxon>Ecdysozoa</taxon>
        <taxon>Arthropoda</taxon>
        <taxon>Chelicerata</taxon>
        <taxon>Arachnida</taxon>
        <taxon>Araneae</taxon>
        <taxon>Araneomorphae</taxon>
        <taxon>Entelegynae</taxon>
        <taxon>Araneoidea</taxon>
        <taxon>Araneidae</taxon>
        <taxon>Araneus</taxon>
    </lineage>
</organism>
<evidence type="ECO:0000313" key="1">
    <source>
        <dbReference type="EMBL" id="GBM92203.1"/>
    </source>
</evidence>
<accession>A0A4Y2JPA0</accession>
<dbReference type="OrthoDB" id="10047893at2759"/>
<gene>
    <name evidence="1" type="ORF">AVEN_58224_1</name>
</gene>
<keyword evidence="2" id="KW-1185">Reference proteome</keyword>
<reference evidence="1 2" key="1">
    <citation type="journal article" date="2019" name="Sci. Rep.">
        <title>Orb-weaving spider Araneus ventricosus genome elucidates the spidroin gene catalogue.</title>
        <authorList>
            <person name="Kono N."/>
            <person name="Nakamura H."/>
            <person name="Ohtoshi R."/>
            <person name="Moran D.A.P."/>
            <person name="Shinohara A."/>
            <person name="Yoshida Y."/>
            <person name="Fujiwara M."/>
            <person name="Mori M."/>
            <person name="Tomita M."/>
            <person name="Arakawa K."/>
        </authorList>
    </citation>
    <scope>NUCLEOTIDE SEQUENCE [LARGE SCALE GENOMIC DNA]</scope>
</reference>
<protein>
    <submittedName>
        <fullName evidence="1">Uncharacterized protein</fullName>
    </submittedName>
</protein>
<sequence>MNLAIRVSLLAMTGYSDLIAAKPILEKKCGEADDFGSSSLKEWKDVEFRKFLERYESVNVFKVEACGLFYRILPDRTLCFKGEKCVGEKKSK</sequence>
<name>A0A4Y2JPA0_ARAVE</name>
<comment type="caution">
    <text evidence="1">The sequence shown here is derived from an EMBL/GenBank/DDBJ whole genome shotgun (WGS) entry which is preliminary data.</text>
</comment>
<evidence type="ECO:0000313" key="2">
    <source>
        <dbReference type="Proteomes" id="UP000499080"/>
    </source>
</evidence>